<dbReference type="GO" id="GO:0005576">
    <property type="term" value="C:extracellular region"/>
    <property type="evidence" value="ECO:0007669"/>
    <property type="project" value="TreeGrafter"/>
</dbReference>
<evidence type="ECO:0000259" key="4">
    <source>
        <dbReference type="PROSITE" id="PS51767"/>
    </source>
</evidence>
<sequence>MRPLMASSGDFLMKLSIGTPPLEIMGILDTGSVLTWTQYAPCDNCYPQNRPLFTPRESSTYKVLPGNSKLCKSLGGRSSILGDNTCRNSLQYLDRSYSHGAISSGTVTISSTSGNFNEEASGVIGLGAGPGSLVNQMNSAIGGKFSYCLLSQSHITNYRSSKVHFGSNSVVSGASVISTGLHIFRNSYALRYKGISVGKKKLAMTRLSNSSSSSKILGFFNERIIIDSGTVLTHLPKKLYQHLEEAMKKEIKLEKAHARDAEAVLQDS</sequence>
<dbReference type="PROSITE" id="PS51767">
    <property type="entry name" value="PEPTIDASE_A1"/>
    <property type="match status" value="1"/>
</dbReference>
<dbReference type="SUPFAM" id="SSF50630">
    <property type="entry name" value="Acid proteases"/>
    <property type="match status" value="1"/>
</dbReference>
<dbReference type="GO" id="GO:0006508">
    <property type="term" value="P:proteolysis"/>
    <property type="evidence" value="ECO:0007669"/>
    <property type="project" value="UniProtKB-KW"/>
</dbReference>
<dbReference type="InterPro" id="IPR051708">
    <property type="entry name" value="Plant_Aspart_Prot_A1"/>
</dbReference>
<dbReference type="Gene3D" id="2.40.70.10">
    <property type="entry name" value="Acid Proteases"/>
    <property type="match status" value="2"/>
</dbReference>
<gene>
    <name evidence="5" type="ORF">Sradi_3326700</name>
</gene>
<accession>A0AAW2R273</accession>
<evidence type="ECO:0000313" key="5">
    <source>
        <dbReference type="EMBL" id="KAL0374110.1"/>
    </source>
</evidence>
<dbReference type="Pfam" id="PF14541">
    <property type="entry name" value="TAXi_C"/>
    <property type="match status" value="1"/>
</dbReference>
<evidence type="ECO:0000256" key="2">
    <source>
        <dbReference type="ARBA" id="ARBA00022670"/>
    </source>
</evidence>
<comment type="similarity">
    <text evidence="1">Belongs to the peptidase A1 family.</text>
</comment>
<dbReference type="AlphaFoldDB" id="A0AAW2R273"/>
<dbReference type="InterPro" id="IPR033121">
    <property type="entry name" value="PEPTIDASE_A1"/>
</dbReference>
<name>A0AAW2R273_SESRA</name>
<dbReference type="PANTHER" id="PTHR47967:SF66">
    <property type="entry name" value="ASPARTIC PROTEINASE CDR1-RELATED"/>
    <property type="match status" value="1"/>
</dbReference>
<proteinExistence type="inferred from homology"/>
<dbReference type="PANTHER" id="PTHR47967">
    <property type="entry name" value="OS07G0603500 PROTEIN-RELATED"/>
    <property type="match status" value="1"/>
</dbReference>
<feature type="domain" description="Peptidase A1" evidence="4">
    <location>
        <begin position="11"/>
        <end position="268"/>
    </location>
</feature>
<dbReference type="InterPro" id="IPR032799">
    <property type="entry name" value="TAXi_C"/>
</dbReference>
<evidence type="ECO:0000256" key="1">
    <source>
        <dbReference type="ARBA" id="ARBA00007447"/>
    </source>
</evidence>
<dbReference type="GO" id="GO:0008233">
    <property type="term" value="F:peptidase activity"/>
    <property type="evidence" value="ECO:0007669"/>
    <property type="project" value="UniProtKB-KW"/>
</dbReference>
<dbReference type="EMBL" id="JACGWJ010000014">
    <property type="protein sequence ID" value="KAL0374110.1"/>
    <property type="molecule type" value="Genomic_DNA"/>
</dbReference>
<organism evidence="5">
    <name type="scientific">Sesamum radiatum</name>
    <name type="common">Black benniseed</name>
    <dbReference type="NCBI Taxonomy" id="300843"/>
    <lineage>
        <taxon>Eukaryota</taxon>
        <taxon>Viridiplantae</taxon>
        <taxon>Streptophyta</taxon>
        <taxon>Embryophyta</taxon>
        <taxon>Tracheophyta</taxon>
        <taxon>Spermatophyta</taxon>
        <taxon>Magnoliopsida</taxon>
        <taxon>eudicotyledons</taxon>
        <taxon>Gunneridae</taxon>
        <taxon>Pentapetalae</taxon>
        <taxon>asterids</taxon>
        <taxon>lamiids</taxon>
        <taxon>Lamiales</taxon>
        <taxon>Pedaliaceae</taxon>
        <taxon>Sesamum</taxon>
    </lineage>
</organism>
<dbReference type="InterPro" id="IPR032861">
    <property type="entry name" value="TAXi_N"/>
</dbReference>
<dbReference type="Pfam" id="PF14543">
    <property type="entry name" value="TAXi_N"/>
    <property type="match status" value="1"/>
</dbReference>
<reference evidence="5" key="1">
    <citation type="submission" date="2020-06" db="EMBL/GenBank/DDBJ databases">
        <authorList>
            <person name="Li T."/>
            <person name="Hu X."/>
            <person name="Zhang T."/>
            <person name="Song X."/>
            <person name="Zhang H."/>
            <person name="Dai N."/>
            <person name="Sheng W."/>
            <person name="Hou X."/>
            <person name="Wei L."/>
        </authorList>
    </citation>
    <scope>NUCLEOTIDE SEQUENCE</scope>
    <source>
        <strain evidence="5">G02</strain>
        <tissue evidence="5">Leaf</tissue>
    </source>
</reference>
<keyword evidence="3" id="KW-0378">Hydrolase</keyword>
<protein>
    <submittedName>
        <fullName evidence="5">Aspartic proteinase CDR1</fullName>
    </submittedName>
</protein>
<evidence type="ECO:0000256" key="3">
    <source>
        <dbReference type="ARBA" id="ARBA00022801"/>
    </source>
</evidence>
<dbReference type="InterPro" id="IPR021109">
    <property type="entry name" value="Peptidase_aspartic_dom_sf"/>
</dbReference>
<keyword evidence="2" id="KW-0645">Protease</keyword>
<comment type="caution">
    <text evidence="5">The sequence shown here is derived from an EMBL/GenBank/DDBJ whole genome shotgun (WGS) entry which is preliminary data.</text>
</comment>
<reference evidence="5" key="2">
    <citation type="journal article" date="2024" name="Plant">
        <title>Genomic evolution and insights into agronomic trait innovations of Sesamum species.</title>
        <authorList>
            <person name="Miao H."/>
            <person name="Wang L."/>
            <person name="Qu L."/>
            <person name="Liu H."/>
            <person name="Sun Y."/>
            <person name="Le M."/>
            <person name="Wang Q."/>
            <person name="Wei S."/>
            <person name="Zheng Y."/>
            <person name="Lin W."/>
            <person name="Duan Y."/>
            <person name="Cao H."/>
            <person name="Xiong S."/>
            <person name="Wang X."/>
            <person name="Wei L."/>
            <person name="Li C."/>
            <person name="Ma Q."/>
            <person name="Ju M."/>
            <person name="Zhao R."/>
            <person name="Li G."/>
            <person name="Mu C."/>
            <person name="Tian Q."/>
            <person name="Mei H."/>
            <person name="Zhang T."/>
            <person name="Gao T."/>
            <person name="Zhang H."/>
        </authorList>
    </citation>
    <scope>NUCLEOTIDE SEQUENCE</scope>
    <source>
        <strain evidence="5">G02</strain>
    </source>
</reference>